<comment type="function">
    <text evidence="4">Binds to the 23S rRNA.</text>
</comment>
<comment type="subunit">
    <text evidence="4">Part of the 50S ribosomal subunit.</text>
</comment>
<accession>A0A6L2R5A4</accession>
<comment type="similarity">
    <text evidence="1 4">Belongs to the universal ribosomal protein uL15 family.</text>
</comment>
<dbReference type="Pfam" id="PF00828">
    <property type="entry name" value="Ribosomal_L27A"/>
    <property type="match status" value="1"/>
</dbReference>
<proteinExistence type="inferred from homology"/>
<keyword evidence="2 4" id="KW-0689">Ribosomal protein</keyword>
<dbReference type="EMBL" id="BLLL01000003">
    <property type="protein sequence ID" value="GFH62632.1"/>
    <property type="molecule type" value="Genomic_DNA"/>
</dbReference>
<dbReference type="GO" id="GO:0019843">
    <property type="term" value="F:rRNA binding"/>
    <property type="evidence" value="ECO:0007669"/>
    <property type="project" value="UniProtKB-UniRule"/>
</dbReference>
<dbReference type="Gene3D" id="3.100.10.10">
    <property type="match status" value="1"/>
</dbReference>
<dbReference type="SUPFAM" id="SSF52080">
    <property type="entry name" value="Ribosomal proteins L15p and L18e"/>
    <property type="match status" value="1"/>
</dbReference>
<dbReference type="GO" id="GO:0003735">
    <property type="term" value="F:structural constituent of ribosome"/>
    <property type="evidence" value="ECO:0007669"/>
    <property type="project" value="InterPro"/>
</dbReference>
<evidence type="ECO:0000313" key="8">
    <source>
        <dbReference type="Proteomes" id="UP000505077"/>
    </source>
</evidence>
<sequence length="154" mass="16671">MQLHDLYPFKEERKTRRRVGRGSGSGLGCTAGKGHKGQNARAGGGVRPGFEGGQMPLQRRLPKHGFKNTLFKVVYDVVNLDALTKAFEGKDVITLDDIYNRGLARKGAPVKILSCGDVKIPLKVEAHRFSLATAEKIRQAGGAVTELKAASKSE</sequence>
<evidence type="ECO:0000256" key="2">
    <source>
        <dbReference type="ARBA" id="ARBA00022980"/>
    </source>
</evidence>
<dbReference type="InterPro" id="IPR036227">
    <property type="entry name" value="Ribosomal_uL15/eL18_sf"/>
</dbReference>
<feature type="domain" description="Large ribosomal subunit protein uL15/eL18" evidence="6">
    <location>
        <begin position="77"/>
        <end position="145"/>
    </location>
</feature>
<feature type="region of interest" description="Disordered" evidence="5">
    <location>
        <begin position="10"/>
        <end position="54"/>
    </location>
</feature>
<evidence type="ECO:0000256" key="1">
    <source>
        <dbReference type="ARBA" id="ARBA00007320"/>
    </source>
</evidence>
<evidence type="ECO:0000313" key="7">
    <source>
        <dbReference type="EMBL" id="GFH62632.1"/>
    </source>
</evidence>
<keyword evidence="4" id="KW-0694">RNA-binding</keyword>
<evidence type="ECO:0000256" key="5">
    <source>
        <dbReference type="SAM" id="MobiDB-lite"/>
    </source>
</evidence>
<feature type="compositionally biased region" description="Gly residues" evidence="5">
    <location>
        <begin position="21"/>
        <end position="31"/>
    </location>
</feature>
<evidence type="ECO:0000256" key="3">
    <source>
        <dbReference type="ARBA" id="ARBA00023274"/>
    </source>
</evidence>
<dbReference type="Proteomes" id="UP000505077">
    <property type="component" value="Unassembled WGS sequence"/>
</dbReference>
<dbReference type="PANTHER" id="PTHR12934:SF11">
    <property type="entry name" value="LARGE RIBOSOMAL SUBUNIT PROTEIN UL15M"/>
    <property type="match status" value="1"/>
</dbReference>
<dbReference type="GO" id="GO:0006412">
    <property type="term" value="P:translation"/>
    <property type="evidence" value="ECO:0007669"/>
    <property type="project" value="UniProtKB-UniRule"/>
</dbReference>
<dbReference type="InterPro" id="IPR005749">
    <property type="entry name" value="Ribosomal_uL15_bac-type"/>
</dbReference>
<evidence type="ECO:0000259" key="6">
    <source>
        <dbReference type="Pfam" id="PF00828"/>
    </source>
</evidence>
<gene>
    <name evidence="4 7" type="primary">rplO</name>
    <name evidence="7" type="ORF">ZNDK_0403</name>
</gene>
<dbReference type="InterPro" id="IPR021131">
    <property type="entry name" value="Ribosomal_uL15/eL18"/>
</dbReference>
<dbReference type="GO" id="GO:0022625">
    <property type="term" value="C:cytosolic large ribosomal subunit"/>
    <property type="evidence" value="ECO:0007669"/>
    <property type="project" value="TreeGrafter"/>
</dbReference>
<comment type="caution">
    <text evidence="7">The sequence shown here is derived from an EMBL/GenBank/DDBJ whole genome shotgun (WGS) entry which is preliminary data.</text>
</comment>
<name>A0A6L2R5A4_9BACT</name>
<protein>
    <recommendedName>
        <fullName evidence="4">Large ribosomal subunit protein uL15</fullName>
    </recommendedName>
</protein>
<dbReference type="PANTHER" id="PTHR12934">
    <property type="entry name" value="50S RIBOSOMAL PROTEIN L15"/>
    <property type="match status" value="1"/>
</dbReference>
<keyword evidence="3 4" id="KW-0687">Ribonucleoprotein</keyword>
<feature type="compositionally biased region" description="Gly residues" evidence="5">
    <location>
        <begin position="42"/>
        <end position="52"/>
    </location>
</feature>
<keyword evidence="4" id="KW-0699">rRNA-binding</keyword>
<evidence type="ECO:0000256" key="4">
    <source>
        <dbReference type="HAMAP-Rule" id="MF_01341"/>
    </source>
</evidence>
<reference evidence="7 8" key="1">
    <citation type="journal article" date="2020" name="ISME J.">
        <title>Parallel Reductive Genome Evolution in Desulfovibrio Ectosymbionts Independently Acquired by Trichonympha Protists in the Termite Gut.</title>
        <authorList>
            <person name="Takeuchi M."/>
            <person name="Kuwahara H."/>
            <person name="Murakami T."/>
            <person name="Takahashi K."/>
            <person name="Kajitani R."/>
            <person name="Toyoda A."/>
            <person name="Itoh T."/>
            <person name="Ohkuma M."/>
            <person name="Hongoh Y."/>
        </authorList>
    </citation>
    <scope>NUCLEOTIDE SEQUENCE [LARGE SCALE GENOMIC DNA]</scope>
    <source>
        <strain evidence="7">ZnDsv-02</strain>
    </source>
</reference>
<dbReference type="NCBIfam" id="TIGR01071">
    <property type="entry name" value="rplO_bact"/>
    <property type="match status" value="1"/>
</dbReference>
<organism evidence="7 8">
    <name type="scientific">Candidatus Desulfovibrio kirbyi</name>
    <dbReference type="NCBI Taxonomy" id="2696086"/>
    <lineage>
        <taxon>Bacteria</taxon>
        <taxon>Pseudomonadati</taxon>
        <taxon>Thermodesulfobacteriota</taxon>
        <taxon>Desulfovibrionia</taxon>
        <taxon>Desulfovibrionales</taxon>
        <taxon>Desulfovibrionaceae</taxon>
        <taxon>Desulfovibrio</taxon>
    </lineage>
</organism>
<dbReference type="HAMAP" id="MF_01341">
    <property type="entry name" value="Ribosomal_uL15"/>
    <property type="match status" value="1"/>
</dbReference>
<dbReference type="InterPro" id="IPR030878">
    <property type="entry name" value="Ribosomal_uL15"/>
</dbReference>
<dbReference type="AlphaFoldDB" id="A0A6L2R5A4"/>